<feature type="signal peptide" evidence="4">
    <location>
        <begin position="1"/>
        <end position="23"/>
    </location>
</feature>
<accession>A0ABS9W288</accession>
<evidence type="ECO:0000256" key="2">
    <source>
        <dbReference type="ARBA" id="ARBA00022803"/>
    </source>
</evidence>
<feature type="repeat" description="TPR" evidence="3">
    <location>
        <begin position="107"/>
        <end position="140"/>
    </location>
</feature>
<organism evidence="5 6">
    <name type="scientific">Teichococcus vastitatis</name>
    <dbReference type="NCBI Taxonomy" id="2307076"/>
    <lineage>
        <taxon>Bacteria</taxon>
        <taxon>Pseudomonadati</taxon>
        <taxon>Pseudomonadota</taxon>
        <taxon>Alphaproteobacteria</taxon>
        <taxon>Acetobacterales</taxon>
        <taxon>Roseomonadaceae</taxon>
        <taxon>Roseomonas</taxon>
    </lineage>
</organism>
<keyword evidence="4" id="KW-0732">Signal</keyword>
<dbReference type="EMBL" id="JALBUU010000004">
    <property type="protein sequence ID" value="MCI0752985.1"/>
    <property type="molecule type" value="Genomic_DNA"/>
</dbReference>
<name>A0ABS9W288_9PROT</name>
<feature type="chain" id="PRO_5045523313" evidence="4">
    <location>
        <begin position="24"/>
        <end position="193"/>
    </location>
</feature>
<dbReference type="InterPro" id="IPR011990">
    <property type="entry name" value="TPR-like_helical_dom_sf"/>
</dbReference>
<evidence type="ECO:0000313" key="5">
    <source>
        <dbReference type="EMBL" id="MCI0752985.1"/>
    </source>
</evidence>
<dbReference type="Proteomes" id="UP001201985">
    <property type="component" value="Unassembled WGS sequence"/>
</dbReference>
<proteinExistence type="predicted"/>
<keyword evidence="6" id="KW-1185">Reference proteome</keyword>
<dbReference type="Pfam" id="PF07719">
    <property type="entry name" value="TPR_2"/>
    <property type="match status" value="1"/>
</dbReference>
<dbReference type="PANTHER" id="PTHR15544">
    <property type="entry name" value="OSMOSIS RESPONSIVE FACTOR"/>
    <property type="match status" value="1"/>
</dbReference>
<dbReference type="PROSITE" id="PS50005">
    <property type="entry name" value="TPR"/>
    <property type="match status" value="1"/>
</dbReference>
<dbReference type="InterPro" id="IPR019734">
    <property type="entry name" value="TPR_rpt"/>
</dbReference>
<sequence length="193" mass="20504">MRAIPMMFLLTALLPAGLPAARAQQPPPASAEARKGELKRLLDALPAAPDDTAAAALEARIRGLWAQAASPAVTLLLGRGQRNLGAEAAADAVEDFDAALTLQPDYAEAWLMRAQALIAAGDYQAALRDLRQTLVLEPRHFGALATLSALQEQMGDAEGALRSMQEAVTLHPRMAGAQERLRRLRTAARGQGI</sequence>
<dbReference type="PANTHER" id="PTHR15544:SF0">
    <property type="entry name" value="TETRATRICOPEPTIDE REPEAT PROTEIN 33"/>
    <property type="match status" value="1"/>
</dbReference>
<dbReference type="RefSeq" id="WP_157985840.1">
    <property type="nucleotide sequence ID" value="NZ_JALBUU010000004.1"/>
</dbReference>
<dbReference type="Gene3D" id="1.25.40.10">
    <property type="entry name" value="Tetratricopeptide repeat domain"/>
    <property type="match status" value="1"/>
</dbReference>
<evidence type="ECO:0000256" key="4">
    <source>
        <dbReference type="SAM" id="SignalP"/>
    </source>
</evidence>
<protein>
    <submittedName>
        <fullName evidence="5">Tetratricopeptide repeat protein</fullName>
    </submittedName>
</protein>
<dbReference type="SMART" id="SM00028">
    <property type="entry name" value="TPR"/>
    <property type="match status" value="3"/>
</dbReference>
<gene>
    <name evidence="5" type="ORF">MON41_04320</name>
</gene>
<reference evidence="5 6" key="1">
    <citation type="submission" date="2022-03" db="EMBL/GenBank/DDBJ databases">
        <title>Complete genome analysis of Roseomonas KG 17.1 : a prolific producer of plant growth promoters.</title>
        <authorList>
            <person name="Saadouli I."/>
            <person name="Najjari A."/>
            <person name="Mosbah A."/>
            <person name="Ouzari H.I."/>
        </authorList>
    </citation>
    <scope>NUCLEOTIDE SEQUENCE [LARGE SCALE GENOMIC DNA]</scope>
    <source>
        <strain evidence="5 6">KG17-1</strain>
    </source>
</reference>
<dbReference type="InterPro" id="IPR013105">
    <property type="entry name" value="TPR_2"/>
</dbReference>
<evidence type="ECO:0000256" key="1">
    <source>
        <dbReference type="ARBA" id="ARBA00022737"/>
    </source>
</evidence>
<keyword evidence="1" id="KW-0677">Repeat</keyword>
<evidence type="ECO:0000313" key="6">
    <source>
        <dbReference type="Proteomes" id="UP001201985"/>
    </source>
</evidence>
<dbReference type="InterPro" id="IPR052658">
    <property type="entry name" value="TPR-containing"/>
</dbReference>
<keyword evidence="2 3" id="KW-0802">TPR repeat</keyword>
<dbReference type="SUPFAM" id="SSF48452">
    <property type="entry name" value="TPR-like"/>
    <property type="match status" value="1"/>
</dbReference>
<comment type="caution">
    <text evidence="5">The sequence shown here is derived from an EMBL/GenBank/DDBJ whole genome shotgun (WGS) entry which is preliminary data.</text>
</comment>
<evidence type="ECO:0000256" key="3">
    <source>
        <dbReference type="PROSITE-ProRule" id="PRU00339"/>
    </source>
</evidence>